<organism evidence="1 2">
    <name type="scientific">Aquimarina litoralis</name>
    <dbReference type="NCBI Taxonomy" id="584605"/>
    <lineage>
        <taxon>Bacteria</taxon>
        <taxon>Pseudomonadati</taxon>
        <taxon>Bacteroidota</taxon>
        <taxon>Flavobacteriia</taxon>
        <taxon>Flavobacteriales</taxon>
        <taxon>Flavobacteriaceae</taxon>
        <taxon>Aquimarina</taxon>
    </lineage>
</organism>
<dbReference type="InterPro" id="IPR025348">
    <property type="entry name" value="DUF4252"/>
</dbReference>
<name>A0ABP3UA24_9FLAO</name>
<sequence>MKNISKLILVVCGLLYISCSNEQSLQKYFIDHQGDKDFVAVDLATSLLDARTREANLSDDEREALESIKKVNFLALPIKEDKSETKTRFEEEKTKINSILNAEKYETLMRFGSNGTKAVLKFEGEEDNIDEMIVFASNKERGLALVRVLGDDMKPANIAKLMNAIDKGSVDIGAIKDIIGEVNIN</sequence>
<gene>
    <name evidence="1" type="ORF">GCM10009430_37170</name>
</gene>
<evidence type="ECO:0000313" key="2">
    <source>
        <dbReference type="Proteomes" id="UP001501758"/>
    </source>
</evidence>
<reference evidence="2" key="1">
    <citation type="journal article" date="2019" name="Int. J. Syst. Evol. Microbiol.">
        <title>The Global Catalogue of Microorganisms (GCM) 10K type strain sequencing project: providing services to taxonomists for standard genome sequencing and annotation.</title>
        <authorList>
            <consortium name="The Broad Institute Genomics Platform"/>
            <consortium name="The Broad Institute Genome Sequencing Center for Infectious Disease"/>
            <person name="Wu L."/>
            <person name="Ma J."/>
        </authorList>
    </citation>
    <scope>NUCLEOTIDE SEQUENCE [LARGE SCALE GENOMIC DNA]</scope>
    <source>
        <strain evidence="2">JCM 15974</strain>
    </source>
</reference>
<keyword evidence="2" id="KW-1185">Reference proteome</keyword>
<accession>A0ABP3UA24</accession>
<dbReference type="RefSeq" id="WP_343913753.1">
    <property type="nucleotide sequence ID" value="NZ_BAAAGE010000003.1"/>
</dbReference>
<dbReference type="Proteomes" id="UP001501758">
    <property type="component" value="Unassembled WGS sequence"/>
</dbReference>
<comment type="caution">
    <text evidence="1">The sequence shown here is derived from an EMBL/GenBank/DDBJ whole genome shotgun (WGS) entry which is preliminary data.</text>
</comment>
<protein>
    <submittedName>
        <fullName evidence="1">DUF4252 domain-containing protein</fullName>
    </submittedName>
</protein>
<dbReference type="Pfam" id="PF14060">
    <property type="entry name" value="DUF4252"/>
    <property type="match status" value="1"/>
</dbReference>
<evidence type="ECO:0000313" key="1">
    <source>
        <dbReference type="EMBL" id="GAA0728225.1"/>
    </source>
</evidence>
<dbReference type="EMBL" id="BAAAGE010000003">
    <property type="protein sequence ID" value="GAA0728225.1"/>
    <property type="molecule type" value="Genomic_DNA"/>
</dbReference>
<proteinExistence type="predicted"/>